<feature type="compositionally biased region" description="Pro residues" evidence="1">
    <location>
        <begin position="269"/>
        <end position="284"/>
    </location>
</feature>
<evidence type="ECO:0000313" key="2">
    <source>
        <dbReference type="EMBL" id="KAJ4335526.1"/>
    </source>
</evidence>
<dbReference type="EMBL" id="JAPEUV010000060">
    <property type="protein sequence ID" value="KAJ4335526.1"/>
    <property type="molecule type" value="Genomic_DNA"/>
</dbReference>
<dbReference type="OrthoDB" id="3778226at2759"/>
<dbReference type="AlphaFoldDB" id="A0A9W9C0A7"/>
<comment type="caution">
    <text evidence="2">The sequence shown here is derived from an EMBL/GenBank/DDBJ whole genome shotgun (WGS) entry which is preliminary data.</text>
</comment>
<organism evidence="2 3">
    <name type="scientific">Didymella glomerata</name>
    <dbReference type="NCBI Taxonomy" id="749621"/>
    <lineage>
        <taxon>Eukaryota</taxon>
        <taxon>Fungi</taxon>
        <taxon>Dikarya</taxon>
        <taxon>Ascomycota</taxon>
        <taxon>Pezizomycotina</taxon>
        <taxon>Dothideomycetes</taxon>
        <taxon>Pleosporomycetidae</taxon>
        <taxon>Pleosporales</taxon>
        <taxon>Pleosporineae</taxon>
        <taxon>Didymellaceae</taxon>
        <taxon>Didymella</taxon>
    </lineage>
</organism>
<evidence type="ECO:0000256" key="1">
    <source>
        <dbReference type="SAM" id="MobiDB-lite"/>
    </source>
</evidence>
<dbReference type="Proteomes" id="UP001140562">
    <property type="component" value="Unassembled WGS sequence"/>
</dbReference>
<reference evidence="2" key="1">
    <citation type="submission" date="2022-10" db="EMBL/GenBank/DDBJ databases">
        <title>Tapping the CABI collections for fungal endophytes: first genome assemblies for Collariella, Neodidymelliopsis, Ascochyta clinopodiicola, Didymella pomorum, Didymosphaeria variabile, Neocosmospora piperis and Neocucurbitaria cava.</title>
        <authorList>
            <person name="Hill R."/>
        </authorList>
    </citation>
    <scope>NUCLEOTIDE SEQUENCE</scope>
    <source>
        <strain evidence="2">IMI 360193</strain>
    </source>
</reference>
<evidence type="ECO:0000313" key="3">
    <source>
        <dbReference type="Proteomes" id="UP001140562"/>
    </source>
</evidence>
<feature type="region of interest" description="Disordered" evidence="1">
    <location>
        <begin position="264"/>
        <end position="284"/>
    </location>
</feature>
<name>A0A9W9C0A7_9PLEO</name>
<sequence length="398" mass="44495">MCLKYFVGHSTCNHHEYLGSHHCSLRPCDLDTQHFHYIEDDFPVPQPEASNAARGALACKICANQQCDKLDPDEVPVHSYAPTNNFHIKEVRPTGYTLPVCVIRVEEDDATTESTTESDDSDDSFDYDYKSLSDADEEEWSIPGTGYDEAREEVLAQRHREHLQTQLRDLPIYLMQQQQDLPFVPPGLTEEAYAAGSYLHYPMPHMGYLAPLPVLPIPPWHGGMASLSSVPSQPTSARPDDSSPQLLSASIPKTADKHTTPALLLQRPATPPPTPPIKPLPPRPTPPFIVGSITDAYLRMEAAKRRHMRERVRRQRSSLQDALPTRKMALTDFMVKKRPQKGHRREADVSVDLGVDAWSSLPFAGEGLDTDCGVEEYAGPAGYGRTTRRFSCRLVTLM</sequence>
<keyword evidence="3" id="KW-1185">Reference proteome</keyword>
<accession>A0A9W9C0A7</accession>
<gene>
    <name evidence="2" type="ORF">N0V87_006055</name>
</gene>
<proteinExistence type="predicted"/>
<feature type="compositionally biased region" description="Acidic residues" evidence="1">
    <location>
        <begin position="109"/>
        <end position="126"/>
    </location>
</feature>
<protein>
    <submittedName>
        <fullName evidence="2">Uncharacterized protein</fullName>
    </submittedName>
</protein>
<feature type="region of interest" description="Disordered" evidence="1">
    <location>
        <begin position="226"/>
        <end position="248"/>
    </location>
</feature>
<feature type="region of interest" description="Disordered" evidence="1">
    <location>
        <begin position="109"/>
        <end position="129"/>
    </location>
</feature>